<dbReference type="Proteomes" id="UP000613177">
    <property type="component" value="Unassembled WGS sequence"/>
</dbReference>
<dbReference type="EMBL" id="JAEPRE010000428">
    <property type="protein sequence ID" value="KAG2228525.1"/>
    <property type="molecule type" value="Genomic_DNA"/>
</dbReference>
<accession>A0A8H7SHA4</accession>
<protein>
    <recommendedName>
        <fullName evidence="3">Protein FAR1-RELATED SEQUENCE</fullName>
    </recommendedName>
</protein>
<name>A0A8H7SHA4_9FUNG</name>
<proteinExistence type="predicted"/>
<organism evidence="1 2">
    <name type="scientific">Thamnidium elegans</name>
    <dbReference type="NCBI Taxonomy" id="101142"/>
    <lineage>
        <taxon>Eukaryota</taxon>
        <taxon>Fungi</taxon>
        <taxon>Fungi incertae sedis</taxon>
        <taxon>Mucoromycota</taxon>
        <taxon>Mucoromycotina</taxon>
        <taxon>Mucoromycetes</taxon>
        <taxon>Mucorales</taxon>
        <taxon>Mucorineae</taxon>
        <taxon>Mucoraceae</taxon>
        <taxon>Thamnidium</taxon>
    </lineage>
</organism>
<evidence type="ECO:0000313" key="2">
    <source>
        <dbReference type="Proteomes" id="UP000613177"/>
    </source>
</evidence>
<evidence type="ECO:0000313" key="1">
    <source>
        <dbReference type="EMBL" id="KAG2228525.1"/>
    </source>
</evidence>
<keyword evidence="2" id="KW-1185">Reference proteome</keyword>
<gene>
    <name evidence="1" type="ORF">INT48_003049</name>
</gene>
<comment type="caution">
    <text evidence="1">The sequence shown here is derived from an EMBL/GenBank/DDBJ whole genome shotgun (WGS) entry which is preliminary data.</text>
</comment>
<reference evidence="1" key="1">
    <citation type="submission" date="2021-01" db="EMBL/GenBank/DDBJ databases">
        <title>Metabolic potential, ecology and presence of endohyphal bacteria is reflected in genomic diversity of Mucoromycotina.</title>
        <authorList>
            <person name="Muszewska A."/>
            <person name="Okrasinska A."/>
            <person name="Steczkiewicz K."/>
            <person name="Drgas O."/>
            <person name="Orlowska M."/>
            <person name="Perlinska-Lenart U."/>
            <person name="Aleksandrzak-Piekarczyk T."/>
            <person name="Szatraj K."/>
            <person name="Zielenkiewicz U."/>
            <person name="Pilsyk S."/>
            <person name="Malc E."/>
            <person name="Mieczkowski P."/>
            <person name="Kruszewska J.S."/>
            <person name="Biernat P."/>
            <person name="Pawlowska J."/>
        </authorList>
    </citation>
    <scope>NUCLEOTIDE SEQUENCE</scope>
    <source>
        <strain evidence="1">WA0000018081</strain>
    </source>
</reference>
<evidence type="ECO:0008006" key="3">
    <source>
        <dbReference type="Google" id="ProtNLM"/>
    </source>
</evidence>
<dbReference type="AlphaFoldDB" id="A0A8H7SHA4"/>
<feature type="non-terminal residue" evidence="1">
    <location>
        <position position="1"/>
    </location>
</feature>
<sequence length="92" mass="10545">MCDFTTHVSVLAEANFKNNASLDKARKYFTEKMLSEKEHWVGFYANKLIHLGNRTSNRAETTHSAIKTGIENVSSGNMLTVTDKIDTWYRKM</sequence>